<evidence type="ECO:0000313" key="3">
    <source>
        <dbReference type="Proteomes" id="UP000300142"/>
    </source>
</evidence>
<name>A0A480A6C2_9CYAN</name>
<protein>
    <submittedName>
        <fullName evidence="2">Uncharacterized protein</fullName>
    </submittedName>
</protein>
<gene>
    <name evidence="2" type="ORF">SR1949_39870</name>
</gene>
<dbReference type="Proteomes" id="UP000300142">
    <property type="component" value="Unassembled WGS sequence"/>
</dbReference>
<dbReference type="EMBL" id="BJCE01000182">
    <property type="protein sequence ID" value="GCL38868.1"/>
    <property type="molecule type" value="Genomic_DNA"/>
</dbReference>
<dbReference type="AlphaFoldDB" id="A0A480A6C2"/>
<reference evidence="3" key="1">
    <citation type="submission" date="2019-02" db="EMBL/GenBank/DDBJ databases">
        <title>Draft genome sequence of Sphaerospermopsis reniformis NIES-1949.</title>
        <authorList>
            <person name="Yamaguchi H."/>
            <person name="Suzuki S."/>
            <person name="Kawachi M."/>
        </authorList>
    </citation>
    <scope>NUCLEOTIDE SEQUENCE [LARGE SCALE GENOMIC DNA]</scope>
    <source>
        <strain evidence="3">NIES-1949</strain>
    </source>
</reference>
<proteinExistence type="predicted"/>
<evidence type="ECO:0000256" key="1">
    <source>
        <dbReference type="SAM" id="MobiDB-lite"/>
    </source>
</evidence>
<sequence length="58" mass="6496">MTTIQPGEFWLADIPFTSGVSSKKRPVQSPITSNKKTPWMGDWNSSGVNNHKINTYSK</sequence>
<evidence type="ECO:0000313" key="2">
    <source>
        <dbReference type="EMBL" id="GCL38868.1"/>
    </source>
</evidence>
<feature type="compositionally biased region" description="Polar residues" evidence="1">
    <location>
        <begin position="43"/>
        <end position="58"/>
    </location>
</feature>
<feature type="region of interest" description="Disordered" evidence="1">
    <location>
        <begin position="19"/>
        <end position="58"/>
    </location>
</feature>
<keyword evidence="3" id="KW-1185">Reference proteome</keyword>
<comment type="caution">
    <text evidence="2">The sequence shown here is derived from an EMBL/GenBank/DDBJ whole genome shotgun (WGS) entry which is preliminary data.</text>
</comment>
<accession>A0A480A6C2</accession>
<organism evidence="2 3">
    <name type="scientific">Sphaerospermopsis reniformis</name>
    <dbReference type="NCBI Taxonomy" id="531300"/>
    <lineage>
        <taxon>Bacteria</taxon>
        <taxon>Bacillati</taxon>
        <taxon>Cyanobacteriota</taxon>
        <taxon>Cyanophyceae</taxon>
        <taxon>Nostocales</taxon>
        <taxon>Aphanizomenonaceae</taxon>
        <taxon>Sphaerospermopsis</taxon>
    </lineage>
</organism>